<dbReference type="PROSITE" id="PS51257">
    <property type="entry name" value="PROKAR_LIPOPROTEIN"/>
    <property type="match status" value="1"/>
</dbReference>
<proteinExistence type="predicted"/>
<dbReference type="AlphaFoldDB" id="A0A858U6H8"/>
<dbReference type="EMBL" id="CP051480">
    <property type="protein sequence ID" value="QJG66388.1"/>
    <property type="molecule type" value="Genomic_DNA"/>
</dbReference>
<keyword evidence="3" id="KW-1185">Reference proteome</keyword>
<feature type="chain" id="PRO_5032836415" description="Lipoprotein" evidence="1">
    <location>
        <begin position="24"/>
        <end position="224"/>
    </location>
</feature>
<reference evidence="2 3" key="1">
    <citation type="submission" date="2020-04" db="EMBL/GenBank/DDBJ databases">
        <title>Novel Mycoplasma species detected in Phocoena phocoena (harbor porpoise) from the USA.</title>
        <authorList>
            <person name="Volokhov D.V."/>
        </authorList>
    </citation>
    <scope>NUCLEOTIDE SEQUENCE [LARGE SCALE GENOMIC DNA]</scope>
    <source>
        <strain evidence="2 3">C264-NAS</strain>
    </source>
</reference>
<dbReference type="KEGG" id="mphn:HGG64_01525"/>
<feature type="signal peptide" evidence="1">
    <location>
        <begin position="1"/>
        <end position="23"/>
    </location>
</feature>
<dbReference type="RefSeq" id="WP_169580211.1">
    <property type="nucleotide sequence ID" value="NZ_CP051480.1"/>
</dbReference>
<evidence type="ECO:0008006" key="4">
    <source>
        <dbReference type="Google" id="ProtNLM"/>
    </source>
</evidence>
<evidence type="ECO:0000313" key="2">
    <source>
        <dbReference type="EMBL" id="QJG66388.1"/>
    </source>
</evidence>
<protein>
    <recommendedName>
        <fullName evidence="4">Lipoprotein</fullName>
    </recommendedName>
</protein>
<gene>
    <name evidence="2" type="ORF">HGG64_01525</name>
</gene>
<organism evidence="2 3">
    <name type="scientific">Mycoplasma phocoeninasale</name>
    <dbReference type="NCBI Taxonomy" id="2726117"/>
    <lineage>
        <taxon>Bacteria</taxon>
        <taxon>Bacillati</taxon>
        <taxon>Mycoplasmatota</taxon>
        <taxon>Mollicutes</taxon>
        <taxon>Mycoplasmataceae</taxon>
        <taxon>Mycoplasma</taxon>
    </lineage>
</organism>
<accession>A0A858U6H8</accession>
<keyword evidence="1" id="KW-0732">Signal</keyword>
<sequence length="224" mass="26184">MKKKNLKWLISLPIVLTAIPLVAAACNKKTIEKEALYLNLYYSAFRGINKDNYKNYSYDGISRNIIETLKKEDPQNADALNKGIELLDDLRSGDAAKQFRVFEELANFYTSNRKEFNRYSSFLKLLDDKNNKFVGGEVTEKDLKSFIKYWGFVEKSGVKSVNYKYLFYPKEVLDEFARNYPTHKEIGKIRKISLTMKFFIDFKKDLGKNFIKEITNTIKTLELN</sequence>
<dbReference type="Proteomes" id="UP000501728">
    <property type="component" value="Chromosome"/>
</dbReference>
<name>A0A858U6H8_9MOLU</name>
<evidence type="ECO:0000313" key="3">
    <source>
        <dbReference type="Proteomes" id="UP000501728"/>
    </source>
</evidence>
<evidence type="ECO:0000256" key="1">
    <source>
        <dbReference type="SAM" id="SignalP"/>
    </source>
</evidence>